<gene>
    <name evidence="2" type="ORF">S01H4_33210</name>
</gene>
<name>X1C0C2_9ZZZZ</name>
<organism evidence="2">
    <name type="scientific">marine sediment metagenome</name>
    <dbReference type="NCBI Taxonomy" id="412755"/>
    <lineage>
        <taxon>unclassified sequences</taxon>
        <taxon>metagenomes</taxon>
        <taxon>ecological metagenomes</taxon>
    </lineage>
</organism>
<accession>X1C0C2</accession>
<dbReference type="AlphaFoldDB" id="X1C0C2"/>
<sequence>MSINLGTPAVRVALLSICLIGYLFTGVPLVNAQTEESPSTDERLAYIEGTLEQMNERLLDLNHLSDRIDGLGESLSVRIDNLYTTIIGSTIVIVCAILAQPFLIEKKISNK</sequence>
<keyword evidence="1" id="KW-1133">Transmembrane helix</keyword>
<feature type="transmembrane region" description="Helical" evidence="1">
    <location>
        <begin position="82"/>
        <end position="104"/>
    </location>
</feature>
<proteinExistence type="predicted"/>
<keyword evidence="1" id="KW-0472">Membrane</keyword>
<reference evidence="2" key="1">
    <citation type="journal article" date="2014" name="Front. Microbiol.">
        <title>High frequency of phylogenetically diverse reductive dehalogenase-homologous genes in deep subseafloor sedimentary metagenomes.</title>
        <authorList>
            <person name="Kawai M."/>
            <person name="Futagami T."/>
            <person name="Toyoda A."/>
            <person name="Takaki Y."/>
            <person name="Nishi S."/>
            <person name="Hori S."/>
            <person name="Arai W."/>
            <person name="Tsubouchi T."/>
            <person name="Morono Y."/>
            <person name="Uchiyama I."/>
            <person name="Ito T."/>
            <person name="Fujiyama A."/>
            <person name="Inagaki F."/>
            <person name="Takami H."/>
        </authorList>
    </citation>
    <scope>NUCLEOTIDE SEQUENCE</scope>
    <source>
        <strain evidence="2">Expedition CK06-06</strain>
    </source>
</reference>
<dbReference type="EMBL" id="BART01017448">
    <property type="protein sequence ID" value="GAG77836.1"/>
    <property type="molecule type" value="Genomic_DNA"/>
</dbReference>
<comment type="caution">
    <text evidence="2">The sequence shown here is derived from an EMBL/GenBank/DDBJ whole genome shotgun (WGS) entry which is preliminary data.</text>
</comment>
<evidence type="ECO:0000256" key="1">
    <source>
        <dbReference type="SAM" id="Phobius"/>
    </source>
</evidence>
<evidence type="ECO:0000313" key="2">
    <source>
        <dbReference type="EMBL" id="GAG77836.1"/>
    </source>
</evidence>
<keyword evidence="1" id="KW-0812">Transmembrane</keyword>
<protein>
    <submittedName>
        <fullName evidence="2">Uncharacterized protein</fullName>
    </submittedName>
</protein>